<dbReference type="EMBL" id="CP133623">
    <property type="protein sequence ID" value="WMV59121.1"/>
    <property type="molecule type" value="Genomic_DNA"/>
</dbReference>
<gene>
    <name evidence="1" type="ORF">MTR67_052506</name>
</gene>
<reference evidence="1" key="1">
    <citation type="submission" date="2023-08" db="EMBL/GenBank/DDBJ databases">
        <title>A de novo genome assembly of Solanum verrucosum Schlechtendal, a Mexican diploid species geographically isolated from the other diploid A-genome species in potato relatives.</title>
        <authorList>
            <person name="Hosaka K."/>
        </authorList>
    </citation>
    <scope>NUCLEOTIDE SEQUENCE</scope>
    <source>
        <tissue evidence="1">Young leaves</tissue>
    </source>
</reference>
<protein>
    <submittedName>
        <fullName evidence="1">Uncharacterized protein</fullName>
    </submittedName>
</protein>
<organism evidence="1 2">
    <name type="scientific">Solanum verrucosum</name>
    <dbReference type="NCBI Taxonomy" id="315347"/>
    <lineage>
        <taxon>Eukaryota</taxon>
        <taxon>Viridiplantae</taxon>
        <taxon>Streptophyta</taxon>
        <taxon>Embryophyta</taxon>
        <taxon>Tracheophyta</taxon>
        <taxon>Spermatophyta</taxon>
        <taxon>Magnoliopsida</taxon>
        <taxon>eudicotyledons</taxon>
        <taxon>Gunneridae</taxon>
        <taxon>Pentapetalae</taxon>
        <taxon>asterids</taxon>
        <taxon>lamiids</taxon>
        <taxon>Solanales</taxon>
        <taxon>Solanaceae</taxon>
        <taxon>Solanoideae</taxon>
        <taxon>Solaneae</taxon>
        <taxon>Solanum</taxon>
    </lineage>
</organism>
<proteinExistence type="predicted"/>
<sequence length="15" mass="1817">MCQRDVKWLILSLPD</sequence>
<evidence type="ECO:0000313" key="1">
    <source>
        <dbReference type="EMBL" id="WMV59121.1"/>
    </source>
</evidence>
<accession>A0AAF0V980</accession>
<dbReference type="Proteomes" id="UP001234989">
    <property type="component" value="Chromosome 12"/>
</dbReference>
<keyword evidence="2" id="KW-1185">Reference proteome</keyword>
<evidence type="ECO:0000313" key="2">
    <source>
        <dbReference type="Proteomes" id="UP001234989"/>
    </source>
</evidence>
<name>A0AAF0V980_SOLVR</name>